<protein>
    <submittedName>
        <fullName evidence="1">Sulfur carrier protein ThiS</fullName>
    </submittedName>
</protein>
<proteinExistence type="predicted"/>
<accession>A0A7G6DYZ4</accession>
<dbReference type="Gene3D" id="3.10.20.30">
    <property type="match status" value="1"/>
</dbReference>
<dbReference type="InterPro" id="IPR012675">
    <property type="entry name" value="Beta-grasp_dom_sf"/>
</dbReference>
<dbReference type="EMBL" id="CP045798">
    <property type="protein sequence ID" value="QNB45048.1"/>
    <property type="molecule type" value="Genomic_DNA"/>
</dbReference>
<evidence type="ECO:0000313" key="1">
    <source>
        <dbReference type="EMBL" id="QNB45048.1"/>
    </source>
</evidence>
<dbReference type="Proteomes" id="UP000515847">
    <property type="component" value="Chromosome"/>
</dbReference>
<dbReference type="SUPFAM" id="SSF54285">
    <property type="entry name" value="MoaD/ThiS"/>
    <property type="match status" value="1"/>
</dbReference>
<keyword evidence="2" id="KW-1185">Reference proteome</keyword>
<dbReference type="InterPro" id="IPR016155">
    <property type="entry name" value="Mopterin_synth/thiamin_S_b"/>
</dbReference>
<dbReference type="InterPro" id="IPR003749">
    <property type="entry name" value="ThiS/MoaD-like"/>
</dbReference>
<reference evidence="1 2" key="1">
    <citation type="journal article" date="2019" name="Front. Microbiol.">
        <title>Thermoanaerosceptrum fracticalcis gen. nov. sp. nov., a Novel Fumarate-Fermenting Microorganism From a Deep Fractured Carbonate Aquifer of the US Great Basin.</title>
        <authorList>
            <person name="Hamilton-Brehm S.D."/>
            <person name="Stewart L.E."/>
            <person name="Zavarin M."/>
            <person name="Caldwell M."/>
            <person name="Lawson P.A."/>
            <person name="Onstott T.C."/>
            <person name="Grzymski J."/>
            <person name="Neveux I."/>
            <person name="Lollar B.S."/>
            <person name="Russell C.E."/>
            <person name="Moser D.P."/>
        </authorList>
    </citation>
    <scope>NUCLEOTIDE SEQUENCE [LARGE SCALE GENOMIC DNA]</scope>
    <source>
        <strain evidence="1 2">DRI-13</strain>
    </source>
</reference>
<organism evidence="1 2">
    <name type="scientific">Thermanaerosceptrum fracticalcis</name>
    <dbReference type="NCBI Taxonomy" id="1712410"/>
    <lineage>
        <taxon>Bacteria</taxon>
        <taxon>Bacillati</taxon>
        <taxon>Bacillota</taxon>
        <taxon>Clostridia</taxon>
        <taxon>Eubacteriales</taxon>
        <taxon>Peptococcaceae</taxon>
        <taxon>Thermanaerosceptrum</taxon>
    </lineage>
</organism>
<sequence>MIKVNGEESPWEEGLTVKKLLEKKGYTFPTIVVLINGLSIPENEYVSTIIPDGADVKAIHLIAGG</sequence>
<dbReference type="OrthoDB" id="9798559at2"/>
<dbReference type="NCBIfam" id="TIGR01683">
    <property type="entry name" value="thiS"/>
    <property type="match status" value="1"/>
</dbReference>
<dbReference type="AlphaFoldDB" id="A0A7G6DYZ4"/>
<gene>
    <name evidence="1" type="primary">thiS</name>
    <name evidence="1" type="ORF">BR63_01140</name>
</gene>
<dbReference type="InterPro" id="IPR010035">
    <property type="entry name" value="Thi_S"/>
</dbReference>
<dbReference type="KEGG" id="tfr:BR63_01140"/>
<dbReference type="RefSeq" id="WP_034422952.1">
    <property type="nucleotide sequence ID" value="NZ_CP045798.1"/>
</dbReference>
<evidence type="ECO:0000313" key="2">
    <source>
        <dbReference type="Proteomes" id="UP000515847"/>
    </source>
</evidence>
<dbReference type="Pfam" id="PF02597">
    <property type="entry name" value="ThiS"/>
    <property type="match status" value="1"/>
</dbReference>
<name>A0A7G6DYZ4_THEFR</name>
<dbReference type="CDD" id="cd00565">
    <property type="entry name" value="Ubl_ThiS"/>
    <property type="match status" value="1"/>
</dbReference>